<feature type="region of interest" description="Disordered" evidence="1">
    <location>
        <begin position="83"/>
        <end position="104"/>
    </location>
</feature>
<evidence type="ECO:0000256" key="1">
    <source>
        <dbReference type="SAM" id="MobiDB-lite"/>
    </source>
</evidence>
<evidence type="ECO:0000259" key="2">
    <source>
        <dbReference type="Pfam" id="PF06985"/>
    </source>
</evidence>
<dbReference type="InterPro" id="IPR010730">
    <property type="entry name" value="HET"/>
</dbReference>
<name>A0AAJ0BLD5_9PEZI</name>
<protein>
    <submittedName>
        <fullName evidence="3">Heterokaryon incompatibility protein-domain-containing protein</fullName>
    </submittedName>
</protein>
<dbReference type="Pfam" id="PF26639">
    <property type="entry name" value="Het-6_barrel"/>
    <property type="match status" value="1"/>
</dbReference>
<proteinExistence type="predicted"/>
<dbReference type="EMBL" id="MU839827">
    <property type="protein sequence ID" value="KAK1760105.1"/>
    <property type="molecule type" value="Genomic_DNA"/>
</dbReference>
<sequence>MAYSTAQCLPIQGLLNGRHRIMRGSLSARHHQAISVIVSLGVLGPAQQFTQARWMTAGHHLTQGAYFTSAALTNVDFTATSQLDKHAEPGRSEPKFSSRPPTYRYRPLERDDTRILLLYPGAAGEPLRCSLENVGSIRDYQLPYTVVSYCWTEAPGTASVDCDGHDLQITQSAYNVLRRLRHENTARRIWIDGLCIHQMDLAEKKAAVTRMQDIYSSAAEVVIWLGEATPADERFFDDYTRLKENKEPMPHKPPSHFINLLRRKWFTRKWIIQEAILAKTGAITVMCGSKAIPWDDGFAKLLLSWAMTLRMGAMSSDTENQIQQAIRTVRFIQERRADEERRRQRPKAWREPSPLFNLLLRTRFTDASNVTDYVAAVMGLSDDWNIRCGLSPAYGNPGEENSDAVKYREFVNFAKWDIHHNGYIRVLSYASGPKQHTGSLPSWVPDWTVKDIPEPFSSYSSYMNTPKRTTPCLSAAAGREYVPLGKVELDGERHLLHIRGETVDTIESLTAPAPTDLSKARIRAEYDEPTRVEVANWLVECVGTATGGIGSFEREEDFSQFAAALSFRFDVWESTIVFELAPLSSTKDELVATYLRKMTGRTFFSRPGLFESWSDSSRLAQNTPSLIWAAVEVPLRRWAVRRRFCRTLKGRMGFVPASARAGDKICLIRGHPAPYVLREQDNGLYQAVGECFFDDVMKMSLEEDVWKPTDETFVLV</sequence>
<gene>
    <name evidence="3" type="ORF">QBC47DRAFT_366398</name>
</gene>
<dbReference type="InterPro" id="IPR052895">
    <property type="entry name" value="HetReg/Transcr_Mod"/>
</dbReference>
<accession>A0AAJ0BLD5</accession>
<dbReference type="PANTHER" id="PTHR24148">
    <property type="entry name" value="ANKYRIN REPEAT DOMAIN-CONTAINING PROTEIN 39 HOMOLOG-RELATED"/>
    <property type="match status" value="1"/>
</dbReference>
<reference evidence="3" key="1">
    <citation type="submission" date="2023-06" db="EMBL/GenBank/DDBJ databases">
        <title>Genome-scale phylogeny and comparative genomics of the fungal order Sordariales.</title>
        <authorList>
            <consortium name="Lawrence Berkeley National Laboratory"/>
            <person name="Hensen N."/>
            <person name="Bonometti L."/>
            <person name="Westerberg I."/>
            <person name="Brannstrom I.O."/>
            <person name="Guillou S."/>
            <person name="Cros-Aarteil S."/>
            <person name="Calhoun S."/>
            <person name="Haridas S."/>
            <person name="Kuo A."/>
            <person name="Mondo S."/>
            <person name="Pangilinan J."/>
            <person name="Riley R."/>
            <person name="Labutti K."/>
            <person name="Andreopoulos B."/>
            <person name="Lipzen A."/>
            <person name="Chen C."/>
            <person name="Yanf M."/>
            <person name="Daum C."/>
            <person name="Ng V."/>
            <person name="Clum A."/>
            <person name="Steindorff A."/>
            <person name="Ohm R."/>
            <person name="Martin F."/>
            <person name="Silar P."/>
            <person name="Natvig D."/>
            <person name="Lalanne C."/>
            <person name="Gautier V."/>
            <person name="Ament-Velasquez S.L."/>
            <person name="Kruys A."/>
            <person name="Hutchinson M.I."/>
            <person name="Powell A.J."/>
            <person name="Barry K."/>
            <person name="Miller A.N."/>
            <person name="Grigoriev I.V."/>
            <person name="Debuchy R."/>
            <person name="Gladieux P."/>
            <person name="Thoren M.H."/>
            <person name="Johannesson H."/>
        </authorList>
    </citation>
    <scope>NUCLEOTIDE SEQUENCE</scope>
    <source>
        <strain evidence="3">PSN4</strain>
    </source>
</reference>
<organism evidence="3 4">
    <name type="scientific">Echria macrotheca</name>
    <dbReference type="NCBI Taxonomy" id="438768"/>
    <lineage>
        <taxon>Eukaryota</taxon>
        <taxon>Fungi</taxon>
        <taxon>Dikarya</taxon>
        <taxon>Ascomycota</taxon>
        <taxon>Pezizomycotina</taxon>
        <taxon>Sordariomycetes</taxon>
        <taxon>Sordariomycetidae</taxon>
        <taxon>Sordariales</taxon>
        <taxon>Schizotheciaceae</taxon>
        <taxon>Echria</taxon>
    </lineage>
</organism>
<evidence type="ECO:0000313" key="3">
    <source>
        <dbReference type="EMBL" id="KAK1760105.1"/>
    </source>
</evidence>
<comment type="caution">
    <text evidence="3">The sequence shown here is derived from an EMBL/GenBank/DDBJ whole genome shotgun (WGS) entry which is preliminary data.</text>
</comment>
<evidence type="ECO:0000313" key="4">
    <source>
        <dbReference type="Proteomes" id="UP001239445"/>
    </source>
</evidence>
<dbReference type="Pfam" id="PF06985">
    <property type="entry name" value="HET"/>
    <property type="match status" value="1"/>
</dbReference>
<keyword evidence="4" id="KW-1185">Reference proteome</keyword>
<dbReference type="AlphaFoldDB" id="A0AAJ0BLD5"/>
<feature type="domain" description="Heterokaryon incompatibility" evidence="2">
    <location>
        <begin position="144"/>
        <end position="274"/>
    </location>
</feature>
<dbReference type="PANTHER" id="PTHR24148:SF64">
    <property type="entry name" value="HETEROKARYON INCOMPATIBILITY DOMAIN-CONTAINING PROTEIN"/>
    <property type="match status" value="1"/>
</dbReference>
<feature type="compositionally biased region" description="Basic and acidic residues" evidence="1">
    <location>
        <begin position="83"/>
        <end position="96"/>
    </location>
</feature>
<dbReference type="Proteomes" id="UP001239445">
    <property type="component" value="Unassembled WGS sequence"/>
</dbReference>